<evidence type="ECO:0000256" key="3">
    <source>
        <dbReference type="ARBA" id="ARBA00005566"/>
    </source>
</evidence>
<evidence type="ECO:0000313" key="8">
    <source>
        <dbReference type="Proteomes" id="UP000230750"/>
    </source>
</evidence>
<reference evidence="7 8" key="1">
    <citation type="journal article" date="2017" name="PLoS Biol.">
        <title>The sea cucumber genome provides insights into morphological evolution and visceral regeneration.</title>
        <authorList>
            <person name="Zhang X."/>
            <person name="Sun L."/>
            <person name="Yuan J."/>
            <person name="Sun Y."/>
            <person name="Gao Y."/>
            <person name="Zhang L."/>
            <person name="Li S."/>
            <person name="Dai H."/>
            <person name="Hamel J.F."/>
            <person name="Liu C."/>
            <person name="Yu Y."/>
            <person name="Liu S."/>
            <person name="Lin W."/>
            <person name="Guo K."/>
            <person name="Jin S."/>
            <person name="Xu P."/>
            <person name="Storey K.B."/>
            <person name="Huan P."/>
            <person name="Zhang T."/>
            <person name="Zhou Y."/>
            <person name="Zhang J."/>
            <person name="Lin C."/>
            <person name="Li X."/>
            <person name="Xing L."/>
            <person name="Huo D."/>
            <person name="Sun M."/>
            <person name="Wang L."/>
            <person name="Mercier A."/>
            <person name="Li F."/>
            <person name="Yang H."/>
            <person name="Xiang J."/>
        </authorList>
    </citation>
    <scope>NUCLEOTIDE SEQUENCE [LARGE SCALE GENOMIC DNA]</scope>
    <source>
        <strain evidence="7">Shaxun</strain>
        <tissue evidence="7">Muscle</tissue>
    </source>
</reference>
<protein>
    <submittedName>
        <fullName evidence="7">Putative centromere protein N</fullName>
    </submittedName>
</protein>
<evidence type="ECO:0000313" key="7">
    <source>
        <dbReference type="EMBL" id="PIK59029.1"/>
    </source>
</evidence>
<dbReference type="OrthoDB" id="6585699at2759"/>
<dbReference type="STRING" id="307972.A0A2G8LFJ9"/>
<comment type="caution">
    <text evidence="7">The sequence shown here is derived from an EMBL/GenBank/DDBJ whole genome shotgun (WGS) entry which is preliminary data.</text>
</comment>
<keyword evidence="8" id="KW-1185">Reference proteome</keyword>
<keyword evidence="6" id="KW-0137">Centromere</keyword>
<evidence type="ECO:0000256" key="4">
    <source>
        <dbReference type="ARBA" id="ARBA00022454"/>
    </source>
</evidence>
<dbReference type="AlphaFoldDB" id="A0A2G8LFJ9"/>
<comment type="similarity">
    <text evidence="3">Belongs to the CENP-N/CHL4 family.</text>
</comment>
<dbReference type="GO" id="GO:0005654">
    <property type="term" value="C:nucleoplasm"/>
    <property type="evidence" value="ECO:0007669"/>
    <property type="project" value="TreeGrafter"/>
</dbReference>
<organism evidence="7 8">
    <name type="scientific">Stichopus japonicus</name>
    <name type="common">Sea cucumber</name>
    <dbReference type="NCBI Taxonomy" id="307972"/>
    <lineage>
        <taxon>Eukaryota</taxon>
        <taxon>Metazoa</taxon>
        <taxon>Echinodermata</taxon>
        <taxon>Eleutherozoa</taxon>
        <taxon>Echinozoa</taxon>
        <taxon>Holothuroidea</taxon>
        <taxon>Aspidochirotacea</taxon>
        <taxon>Aspidochirotida</taxon>
        <taxon>Stichopodidae</taxon>
        <taxon>Apostichopus</taxon>
    </lineage>
</organism>
<evidence type="ECO:0000256" key="1">
    <source>
        <dbReference type="ARBA" id="ARBA00004123"/>
    </source>
</evidence>
<dbReference type="EMBL" id="MRZV01000095">
    <property type="protein sequence ID" value="PIK59029.1"/>
    <property type="molecule type" value="Genomic_DNA"/>
</dbReference>
<dbReference type="Proteomes" id="UP000230750">
    <property type="component" value="Unassembled WGS sequence"/>
</dbReference>
<evidence type="ECO:0000256" key="6">
    <source>
        <dbReference type="ARBA" id="ARBA00023328"/>
    </source>
</evidence>
<dbReference type="Pfam" id="PF05238">
    <property type="entry name" value="CENP-N"/>
    <property type="match status" value="1"/>
</dbReference>
<dbReference type="GO" id="GO:0000775">
    <property type="term" value="C:chromosome, centromeric region"/>
    <property type="evidence" value="ECO:0007669"/>
    <property type="project" value="UniProtKB-SubCell"/>
</dbReference>
<comment type="subcellular location">
    <subcellularLocation>
        <location evidence="2">Chromosome</location>
        <location evidence="2">Centromere</location>
    </subcellularLocation>
    <subcellularLocation>
        <location evidence="1">Nucleus</location>
    </subcellularLocation>
</comment>
<sequence length="380" mass="43262">MSHNNLISLKKILNSLKTDQFSYIFESWDCFTITTNLVEKLNLGITLGLSSDALNRVNTSLSASAGNAATFHDTLIKEGARRKQIIDLICEACKVQGIHKKDIADLDLLRTQVHPEKKTWSVFQVVRGDHDEWTEITDPEALCEKFGAQLSLHINHDLSMRVYGRAIWLRIGFKSKTGSMRRNNAVFIVFHPHSPYLVTTPMRKKDKEAIFQALLDMLDATDIQECFLSGKNLESLQELSLDKHSQGGFSKYRLNQVDQNPLIRTRGKKRKGSVLDDSCSFTSNENLDESRRQQNMTDDVFGCNPQPKLQKLEYKMKTRLRGSSFAPSSDISKVPFRCNVQFEGVSVIDGIKELSQAVWSPCHCLILWLKYIQWPKIGFC</sequence>
<dbReference type="GO" id="GO:0034080">
    <property type="term" value="P:CENP-A containing chromatin assembly"/>
    <property type="evidence" value="ECO:0007669"/>
    <property type="project" value="InterPro"/>
</dbReference>
<name>A0A2G8LFJ9_STIJA</name>
<dbReference type="InterPro" id="IPR007902">
    <property type="entry name" value="Chl4/mis15/CENP-N"/>
</dbReference>
<gene>
    <name evidence="7" type="ORF">BSL78_04056</name>
</gene>
<keyword evidence="5" id="KW-0539">Nucleus</keyword>
<dbReference type="InterPro" id="IPR052011">
    <property type="entry name" value="CENP-NAC/CAD_complex"/>
</dbReference>
<accession>A0A2G8LFJ9</accession>
<dbReference type="GO" id="GO:0007059">
    <property type="term" value="P:chromosome segregation"/>
    <property type="evidence" value="ECO:0007669"/>
    <property type="project" value="InterPro"/>
</dbReference>
<dbReference type="PANTHER" id="PTHR46790:SF1">
    <property type="entry name" value="CENTROMERE PROTEIN N"/>
    <property type="match status" value="1"/>
</dbReference>
<dbReference type="PANTHER" id="PTHR46790">
    <property type="entry name" value="CENTROMERE PROTEIN N"/>
    <property type="match status" value="1"/>
</dbReference>
<evidence type="ECO:0000256" key="2">
    <source>
        <dbReference type="ARBA" id="ARBA00004584"/>
    </source>
</evidence>
<evidence type="ECO:0000256" key="5">
    <source>
        <dbReference type="ARBA" id="ARBA00023242"/>
    </source>
</evidence>
<keyword evidence="4" id="KW-0158">Chromosome</keyword>
<proteinExistence type="inferred from homology"/>